<evidence type="ECO:0000313" key="1">
    <source>
        <dbReference type="EMBL" id="MCD0264954.1"/>
    </source>
</evidence>
<evidence type="ECO:0000313" key="2">
    <source>
        <dbReference type="Proteomes" id="UP001430396"/>
    </source>
</evidence>
<protein>
    <recommendedName>
        <fullName evidence="3">Conjugal transfer protein TraA</fullName>
    </recommendedName>
</protein>
<evidence type="ECO:0008006" key="3">
    <source>
        <dbReference type="Google" id="ProtNLM"/>
    </source>
</evidence>
<name>A0ABS8NPH7_9XANT</name>
<dbReference type="EMBL" id="JAFFQI010000104">
    <property type="protein sequence ID" value="MCD0264954.1"/>
    <property type="molecule type" value="Genomic_DNA"/>
</dbReference>
<gene>
    <name evidence="1" type="ORF">JWH11_00490</name>
</gene>
<sequence length="148" mass="16605">KRVAAQVHDLQDTLKVALINRDMFATTPDHLTKAETNAQNYRTISEYEQYRTAHADQLKTLRSMSNVESEWAAITHSEQRIAKVIDDARTTGKNLVAVPNERDAVIREIAGREELRMAIAHAEHEGRITLSDSNAALVQQVLDDTPTT</sequence>
<comment type="caution">
    <text evidence="1">The sequence shown here is derived from an EMBL/GenBank/DDBJ whole genome shotgun (WGS) entry which is preliminary data.</text>
</comment>
<organism evidence="1 2">
    <name type="scientific">Xanthomonas melonis</name>
    <dbReference type="NCBI Taxonomy" id="56456"/>
    <lineage>
        <taxon>Bacteria</taxon>
        <taxon>Pseudomonadati</taxon>
        <taxon>Pseudomonadota</taxon>
        <taxon>Gammaproteobacteria</taxon>
        <taxon>Lysobacterales</taxon>
        <taxon>Lysobacteraceae</taxon>
        <taxon>Xanthomonas</taxon>
    </lineage>
</organism>
<keyword evidence="2" id="KW-1185">Reference proteome</keyword>
<reference evidence="1" key="1">
    <citation type="submission" date="2021-02" db="EMBL/GenBank/DDBJ databases">
        <title>Copper resistance gene diversity in local Xanthomonas species at agrochemical polluted sites in Trinidad, Trinidad and Tobago.</title>
        <authorList>
            <person name="Ramnarine S.D.B.J."/>
            <person name="Ramsubhag A."/>
            <person name="Jayaraman J."/>
        </authorList>
    </citation>
    <scope>NUCLEOTIDE SEQUENCE</scope>
    <source>
        <strain evidence="1">CaNP6A</strain>
    </source>
</reference>
<proteinExistence type="predicted"/>
<accession>A0ABS8NPH7</accession>
<feature type="non-terminal residue" evidence="1">
    <location>
        <position position="1"/>
    </location>
</feature>
<feature type="non-terminal residue" evidence="1">
    <location>
        <position position="148"/>
    </location>
</feature>
<dbReference type="Proteomes" id="UP001430396">
    <property type="component" value="Unassembled WGS sequence"/>
</dbReference>